<dbReference type="eggNOG" id="ENOG502SNXD">
    <property type="taxonomic scope" value="Eukaryota"/>
</dbReference>
<dbReference type="OMA" id="KCKLITP"/>
<proteinExistence type="predicted"/>
<dbReference type="EnsemblProtists" id="Phyra78837">
    <property type="protein sequence ID" value="Phyra78837"/>
    <property type="gene ID" value="Phyra78837"/>
</dbReference>
<dbReference type="AlphaFoldDB" id="H3GQ14"/>
<keyword evidence="2" id="KW-1185">Reference proteome</keyword>
<reference evidence="2" key="1">
    <citation type="journal article" date="2006" name="Science">
        <title>Phytophthora genome sequences uncover evolutionary origins and mechanisms of pathogenesis.</title>
        <authorList>
            <person name="Tyler B.M."/>
            <person name="Tripathy S."/>
            <person name="Zhang X."/>
            <person name="Dehal P."/>
            <person name="Jiang R.H."/>
            <person name="Aerts A."/>
            <person name="Arredondo F.D."/>
            <person name="Baxter L."/>
            <person name="Bensasson D."/>
            <person name="Beynon J.L."/>
            <person name="Chapman J."/>
            <person name="Damasceno C.M."/>
            <person name="Dorrance A.E."/>
            <person name="Dou D."/>
            <person name="Dickerman A.W."/>
            <person name="Dubchak I.L."/>
            <person name="Garbelotto M."/>
            <person name="Gijzen M."/>
            <person name="Gordon S.G."/>
            <person name="Govers F."/>
            <person name="Grunwald N.J."/>
            <person name="Huang W."/>
            <person name="Ivors K.L."/>
            <person name="Jones R.W."/>
            <person name="Kamoun S."/>
            <person name="Krampis K."/>
            <person name="Lamour K.H."/>
            <person name="Lee M.K."/>
            <person name="McDonald W.H."/>
            <person name="Medina M."/>
            <person name="Meijer H.J."/>
            <person name="Nordberg E.K."/>
            <person name="Maclean D.J."/>
            <person name="Ospina-Giraldo M.D."/>
            <person name="Morris P.F."/>
            <person name="Phuntumart V."/>
            <person name="Putnam N.H."/>
            <person name="Rash S."/>
            <person name="Rose J.K."/>
            <person name="Sakihama Y."/>
            <person name="Salamov A.A."/>
            <person name="Savidor A."/>
            <person name="Scheuring C.F."/>
            <person name="Smith B.M."/>
            <person name="Sobral B.W."/>
            <person name="Terry A."/>
            <person name="Torto-Alalibo T.A."/>
            <person name="Win J."/>
            <person name="Xu Z."/>
            <person name="Zhang H."/>
            <person name="Grigoriev I.V."/>
            <person name="Rokhsar D.S."/>
            <person name="Boore J.L."/>
        </authorList>
    </citation>
    <scope>NUCLEOTIDE SEQUENCE [LARGE SCALE GENOMIC DNA]</scope>
    <source>
        <strain evidence="2">Pr102</strain>
    </source>
</reference>
<evidence type="ECO:0000313" key="1">
    <source>
        <dbReference type="EnsemblProtists" id="Phyra78837"/>
    </source>
</evidence>
<protein>
    <submittedName>
        <fullName evidence="1">Uncharacterized protein</fullName>
    </submittedName>
</protein>
<dbReference type="VEuPathDB" id="FungiDB:KRP22_52"/>
<name>H3GQ14_PHYRM</name>
<reference evidence="1" key="2">
    <citation type="submission" date="2015-06" db="UniProtKB">
        <authorList>
            <consortium name="EnsemblProtists"/>
        </authorList>
    </citation>
    <scope>IDENTIFICATION</scope>
    <source>
        <strain evidence="1">Pr102</strain>
    </source>
</reference>
<accession>H3GQ14</accession>
<dbReference type="InParanoid" id="H3GQ14"/>
<evidence type="ECO:0000313" key="2">
    <source>
        <dbReference type="Proteomes" id="UP000005238"/>
    </source>
</evidence>
<sequence>MKAERTFVTLDNMTRAAPKIWQFVAKYTAKSLFCHGVDGDIAMAKNSRRVFADASSPTKKRPKKGTHIAFDDKCKLITPDNAALYVPPAPRAQVVALANWESAPTFVLEEQLGEGFSKASADRLLNKCNPFLSGKRRALSDDISSETPTVSTDCSTIPEIENEDQELDVVEEEETVIDEQETVTLNEQTSGAIQCETTDTSLVDSQTLQTSAVELEMKKQVPRWVCVGHGRYVRCDDEQIPKASSNQKTETPWTVRWVQVGYGRYEKCYGNGAKFEKAVPTN</sequence>
<dbReference type="HOGENOM" id="CLU_978152_0_0_1"/>
<dbReference type="VEuPathDB" id="FungiDB:KRP23_7969"/>
<dbReference type="Proteomes" id="UP000005238">
    <property type="component" value="Unassembled WGS sequence"/>
</dbReference>
<organism evidence="1 2">
    <name type="scientific">Phytophthora ramorum</name>
    <name type="common">Sudden oak death agent</name>
    <dbReference type="NCBI Taxonomy" id="164328"/>
    <lineage>
        <taxon>Eukaryota</taxon>
        <taxon>Sar</taxon>
        <taxon>Stramenopiles</taxon>
        <taxon>Oomycota</taxon>
        <taxon>Peronosporomycetes</taxon>
        <taxon>Peronosporales</taxon>
        <taxon>Peronosporaceae</taxon>
        <taxon>Phytophthora</taxon>
    </lineage>
</organism>
<dbReference type="EMBL" id="DS566032">
    <property type="status" value="NOT_ANNOTATED_CDS"/>
    <property type="molecule type" value="Genomic_DNA"/>
</dbReference>